<dbReference type="EMBL" id="BSOW01000001">
    <property type="protein sequence ID" value="GLR83441.1"/>
    <property type="molecule type" value="Genomic_DNA"/>
</dbReference>
<dbReference type="PANTHER" id="PTHR42840">
    <property type="entry name" value="NAD(P)-BINDING ROSSMANN-FOLD SUPERFAMILY PROTEIN-RELATED"/>
    <property type="match status" value="1"/>
</dbReference>
<dbReference type="InterPro" id="IPR055170">
    <property type="entry name" value="GFO_IDH_MocA-like_dom"/>
</dbReference>
<feature type="domain" description="GFO/IDH/MocA-like oxidoreductase" evidence="4">
    <location>
        <begin position="128"/>
        <end position="249"/>
    </location>
</feature>
<feature type="domain" description="Gfo/Idh/MocA-like oxidoreductase N-terminal" evidence="3">
    <location>
        <begin position="4"/>
        <end position="117"/>
    </location>
</feature>
<accession>A0ABQ6APG3</accession>
<dbReference type="InterPro" id="IPR030827">
    <property type="entry name" value="Myo_inos_IolG"/>
</dbReference>
<dbReference type="Pfam" id="PF22725">
    <property type="entry name" value="GFO_IDH_MocA_C3"/>
    <property type="match status" value="1"/>
</dbReference>
<dbReference type="Gene3D" id="3.30.360.10">
    <property type="entry name" value="Dihydrodipicolinate Reductase, domain 2"/>
    <property type="match status" value="1"/>
</dbReference>
<proteinExistence type="inferred from homology"/>
<dbReference type="SUPFAM" id="SSF55347">
    <property type="entry name" value="Glyceraldehyde-3-phosphate dehydrogenase-like, C-terminal domain"/>
    <property type="match status" value="1"/>
</dbReference>
<keyword evidence="6" id="KW-1185">Reference proteome</keyword>
<reference evidence="6" key="1">
    <citation type="journal article" date="2019" name="Int. J. Syst. Evol. Microbiol.">
        <title>The Global Catalogue of Microorganisms (GCM) 10K type strain sequencing project: providing services to taxonomists for standard genome sequencing and annotation.</title>
        <authorList>
            <consortium name="The Broad Institute Genomics Platform"/>
            <consortium name="The Broad Institute Genome Sequencing Center for Infectious Disease"/>
            <person name="Wu L."/>
            <person name="Ma J."/>
        </authorList>
    </citation>
    <scope>NUCLEOTIDE SEQUENCE [LARGE SCALE GENOMIC DNA]</scope>
    <source>
        <strain evidence="6">NBRC 102520</strain>
    </source>
</reference>
<dbReference type="SUPFAM" id="SSF51735">
    <property type="entry name" value="NAD(P)-binding Rossmann-fold domains"/>
    <property type="match status" value="1"/>
</dbReference>
<dbReference type="InterPro" id="IPR000683">
    <property type="entry name" value="Gfo/Idh/MocA-like_OxRdtase_N"/>
</dbReference>
<evidence type="ECO:0000313" key="5">
    <source>
        <dbReference type="EMBL" id="GLR83441.1"/>
    </source>
</evidence>
<dbReference type="InterPro" id="IPR036291">
    <property type="entry name" value="NAD(P)-bd_dom_sf"/>
</dbReference>
<evidence type="ECO:0000256" key="1">
    <source>
        <dbReference type="ARBA" id="ARBA00010928"/>
    </source>
</evidence>
<comment type="similarity">
    <text evidence="1">Belongs to the Gfo/Idh/MocA family.</text>
</comment>
<sequence>MVAIKFALLGCGRIGVLHARNLAKTDGARLETVFDLNTTAAEAVARAHGCGVSASAEDAIGRADAVLIATSTATHADLIELAAKAGKAILCEKPIDLGVERVRACRKAIEGCNVPIQIGFNRRFDPGHRAARDACAAGKIGKLEQVIITSRDPGLPPRGYTAVSGGIFRDMTIHDFDVARFMLNDEPTEVFATGSALVDPTIGSEFGDFDSVMIVMRTADGKLCHINNSRRAAFGYDQRIELFGSEGMVISDNKKAYELKHYGSTTTEAAEPYLNFFIERYAEAYEAEIAAFIAAVRDATPTQATFDDGYRALMLAEAAVESARTGKKVEVRNIA</sequence>
<dbReference type="Gene3D" id="3.40.50.720">
    <property type="entry name" value="NAD(P)-binding Rossmann-like Domain"/>
    <property type="match status" value="1"/>
</dbReference>
<evidence type="ECO:0000259" key="4">
    <source>
        <dbReference type="Pfam" id="PF22725"/>
    </source>
</evidence>
<dbReference type="Pfam" id="PF01408">
    <property type="entry name" value="GFO_IDH_MocA"/>
    <property type="match status" value="1"/>
</dbReference>
<gene>
    <name evidence="5" type="ORF">GCM10007857_01510</name>
</gene>
<dbReference type="Proteomes" id="UP001156905">
    <property type="component" value="Unassembled WGS sequence"/>
</dbReference>
<name>A0ABQ6APG3_9BRAD</name>
<dbReference type="NCBIfam" id="TIGR04380">
    <property type="entry name" value="myo_inos_iolG"/>
    <property type="match status" value="1"/>
</dbReference>
<dbReference type="PANTHER" id="PTHR42840:SF3">
    <property type="entry name" value="BINDING ROSSMANN FOLD OXIDOREDUCTASE, PUTATIVE (AFU_ORTHOLOGUE AFUA_2G10240)-RELATED"/>
    <property type="match status" value="1"/>
</dbReference>
<organism evidence="5 6">
    <name type="scientific">Bradyrhizobium iriomotense</name>
    <dbReference type="NCBI Taxonomy" id="441950"/>
    <lineage>
        <taxon>Bacteria</taxon>
        <taxon>Pseudomonadati</taxon>
        <taxon>Pseudomonadota</taxon>
        <taxon>Alphaproteobacteria</taxon>
        <taxon>Hyphomicrobiales</taxon>
        <taxon>Nitrobacteraceae</taxon>
        <taxon>Bradyrhizobium</taxon>
    </lineage>
</organism>
<protein>
    <submittedName>
        <fullName evidence="5">Inositol 2-dehydrogenase</fullName>
    </submittedName>
</protein>
<evidence type="ECO:0000259" key="3">
    <source>
        <dbReference type="Pfam" id="PF01408"/>
    </source>
</evidence>
<keyword evidence="2" id="KW-0560">Oxidoreductase</keyword>
<comment type="caution">
    <text evidence="5">The sequence shown here is derived from an EMBL/GenBank/DDBJ whole genome shotgun (WGS) entry which is preliminary data.</text>
</comment>
<evidence type="ECO:0000313" key="6">
    <source>
        <dbReference type="Proteomes" id="UP001156905"/>
    </source>
</evidence>
<evidence type="ECO:0000256" key="2">
    <source>
        <dbReference type="ARBA" id="ARBA00023002"/>
    </source>
</evidence>